<evidence type="ECO:0000256" key="3">
    <source>
        <dbReference type="ARBA" id="ARBA00022448"/>
    </source>
</evidence>
<dbReference type="InterPro" id="IPR023271">
    <property type="entry name" value="Aquaporin-like"/>
</dbReference>
<keyword evidence="6 9" id="KW-0472">Membrane</keyword>
<accession>A0A5J5DA99</accession>
<dbReference type="InterPro" id="IPR000425">
    <property type="entry name" value="MIP"/>
</dbReference>
<evidence type="ECO:0000256" key="2">
    <source>
        <dbReference type="ARBA" id="ARBA00006175"/>
    </source>
</evidence>
<dbReference type="FunFam" id="1.20.1080.10:FF:000003">
    <property type="entry name" value="Lens fiber major intrinsic"/>
    <property type="match status" value="1"/>
</dbReference>
<feature type="transmembrane region" description="Helical" evidence="9">
    <location>
        <begin position="125"/>
        <end position="148"/>
    </location>
</feature>
<evidence type="ECO:0000256" key="7">
    <source>
        <dbReference type="ARBA" id="ARBA00034651"/>
    </source>
</evidence>
<comment type="catalytic activity">
    <reaction evidence="7">
        <text>H2O(in) = H2O(out)</text>
        <dbReference type="Rhea" id="RHEA:29667"/>
        <dbReference type="ChEBI" id="CHEBI:15377"/>
    </reaction>
</comment>
<dbReference type="PROSITE" id="PS00221">
    <property type="entry name" value="MIP"/>
    <property type="match status" value="1"/>
</dbReference>
<evidence type="ECO:0000313" key="10">
    <source>
        <dbReference type="EMBL" id="KAA8591107.1"/>
    </source>
</evidence>
<evidence type="ECO:0008006" key="12">
    <source>
        <dbReference type="Google" id="ProtNLM"/>
    </source>
</evidence>
<feature type="transmembrane region" description="Helical" evidence="9">
    <location>
        <begin position="12"/>
        <end position="35"/>
    </location>
</feature>
<keyword evidence="11" id="KW-1185">Reference proteome</keyword>
<dbReference type="Gene3D" id="1.20.1080.10">
    <property type="entry name" value="Glycerol uptake facilitator protein"/>
    <property type="match status" value="1"/>
</dbReference>
<evidence type="ECO:0000256" key="1">
    <source>
        <dbReference type="ARBA" id="ARBA00004127"/>
    </source>
</evidence>
<dbReference type="Proteomes" id="UP000327493">
    <property type="component" value="Chromosome 7"/>
</dbReference>
<keyword evidence="4 9" id="KW-0812">Transmembrane</keyword>
<feature type="region of interest" description="Disordered" evidence="8">
    <location>
        <begin position="232"/>
        <end position="272"/>
    </location>
</feature>
<feature type="transmembrane region" description="Helical" evidence="9">
    <location>
        <begin position="202"/>
        <end position="224"/>
    </location>
</feature>
<evidence type="ECO:0000256" key="6">
    <source>
        <dbReference type="ARBA" id="ARBA00023136"/>
    </source>
</evidence>
<gene>
    <name evidence="10" type="ORF">FQN60_002050</name>
</gene>
<evidence type="ECO:0000256" key="5">
    <source>
        <dbReference type="ARBA" id="ARBA00022989"/>
    </source>
</evidence>
<dbReference type="CDD" id="cd00333">
    <property type="entry name" value="MIP"/>
    <property type="match status" value="1"/>
</dbReference>
<name>A0A5J5DA99_9PERO</name>
<evidence type="ECO:0000256" key="9">
    <source>
        <dbReference type="SAM" id="Phobius"/>
    </source>
</evidence>
<dbReference type="GO" id="GO:0015250">
    <property type="term" value="F:water channel activity"/>
    <property type="evidence" value="ECO:0007669"/>
    <property type="project" value="TreeGrafter"/>
</dbReference>
<feature type="transmembrane region" description="Helical" evidence="9">
    <location>
        <begin position="41"/>
        <end position="62"/>
    </location>
</feature>
<feature type="transmembrane region" description="Helical" evidence="9">
    <location>
        <begin position="83"/>
        <end position="105"/>
    </location>
</feature>
<comment type="caution">
    <text evidence="10">The sequence shown here is derived from an EMBL/GenBank/DDBJ whole genome shotgun (WGS) entry which is preliminary data.</text>
</comment>
<dbReference type="GO" id="GO:0005886">
    <property type="term" value="C:plasma membrane"/>
    <property type="evidence" value="ECO:0007669"/>
    <property type="project" value="TreeGrafter"/>
</dbReference>
<organism evidence="10 11">
    <name type="scientific">Etheostoma spectabile</name>
    <name type="common">orangethroat darter</name>
    <dbReference type="NCBI Taxonomy" id="54343"/>
    <lineage>
        <taxon>Eukaryota</taxon>
        <taxon>Metazoa</taxon>
        <taxon>Chordata</taxon>
        <taxon>Craniata</taxon>
        <taxon>Vertebrata</taxon>
        <taxon>Euteleostomi</taxon>
        <taxon>Actinopterygii</taxon>
        <taxon>Neopterygii</taxon>
        <taxon>Teleostei</taxon>
        <taxon>Neoteleostei</taxon>
        <taxon>Acanthomorphata</taxon>
        <taxon>Eupercaria</taxon>
        <taxon>Perciformes</taxon>
        <taxon>Percoidei</taxon>
        <taxon>Percidae</taxon>
        <taxon>Etheostomatinae</taxon>
        <taxon>Etheostoma</taxon>
    </lineage>
</organism>
<dbReference type="Pfam" id="PF00230">
    <property type="entry name" value="MIP"/>
    <property type="match status" value="1"/>
</dbReference>
<dbReference type="PRINTS" id="PR00783">
    <property type="entry name" value="MINTRINSICP"/>
</dbReference>
<dbReference type="InterPro" id="IPR034294">
    <property type="entry name" value="Aquaporin_transptr"/>
</dbReference>
<reference evidence="10 11" key="1">
    <citation type="submission" date="2019-08" db="EMBL/GenBank/DDBJ databases">
        <title>A chromosome-level genome assembly, high-density linkage maps, and genome scans reveal the genomic architecture of hybrid incompatibilities underlying speciation via character displacement in darters (Percidae: Etheostominae).</title>
        <authorList>
            <person name="Moran R.L."/>
            <person name="Catchen J.M."/>
            <person name="Fuller R.C."/>
        </authorList>
    </citation>
    <scope>NUCLEOTIDE SEQUENCE [LARGE SCALE GENOMIC DNA]</scope>
    <source>
        <strain evidence="10">EspeVRDwgs_2016</strain>
        <tissue evidence="10">Muscle</tissue>
    </source>
</reference>
<evidence type="ECO:0000256" key="8">
    <source>
        <dbReference type="SAM" id="MobiDB-lite"/>
    </source>
</evidence>
<dbReference type="SUPFAM" id="SSF81338">
    <property type="entry name" value="Aquaporin-like"/>
    <property type="match status" value="1"/>
</dbReference>
<dbReference type="NCBIfam" id="TIGR00861">
    <property type="entry name" value="MIP"/>
    <property type="match status" value="1"/>
</dbReference>
<sequence>MWEFRSMSFWRAVFAEFYGTMFFVFFGLGAALRWTTGPHNVLHVAFCFGLAAATLIQSIGHISGGHINPAVTFAYLIGSQMSLFRAFFYIVAQCLGALAGAAVLYGVTPGNMRGNLALNTLQPGISLGMATTVEVFLTLQLVVCIFAVTDERRNGRLGSAALAIGFSVLVGHLLGIYYTGAGMNPARSFAPAVLVRNFVNHWVYWVGPMIGGAMGALLYDFMLFPRASGLQRQRASRRPGESPLSSRHRPYKPGKEDWLSDPPNSLPLPPKSAPSAPETMILKLKLYIGLVSPLSSILPLFTLPPPFVYEAAILFCSNEGTSKAAGMEGRGRGTEITCVHLLKSTNFCGYLIKLGPGNHHVAEVVGKVRLVKYLLGQEVLVVVVQIVMCLDLRKEKNRVALEKKLPQPFLELWERFPYQHQLLSQLPIHAKQLLTPNRYLKIGSRVEPKYYSGTDVTQFTYHVSTDIHQLHPVHHIGVLLSNRLQHADSLVQQSLSLALLLHLFQHKVIPLAVLTHPVSELSSDVNLVSIKALTMEDHIFPWIRMATRSWLQLLSWSCCTPCYTLLRAAMPCSVLLHPADSCCIPLRPLMLCNATLHPLYRSEESVAELSCYSLPRREKKMIDFLEDRNHSGQKGQTGFQSVTVDSQTVEDDGNSLIRRPLYQQSSDRVFTVGAHWLYILLHSIQVSSSFVVVCGRTLQKAFSKSVKAGGLEDVGWPCMAPHSAQLPLAQAAALGRQRLQQHLPAHTYIWQAHVISLGKAPMDCILQQIWPSSGTYKNHQTCGPHLGFLQGGGQQTLPQPFFFHGLHLAEQHHRGLPCPRHLQKRP</sequence>
<feature type="transmembrane region" description="Helical" evidence="9">
    <location>
        <begin position="160"/>
        <end position="182"/>
    </location>
</feature>
<dbReference type="AlphaFoldDB" id="A0A5J5DA99"/>
<comment type="similarity">
    <text evidence="2">Belongs to the MIP/aquaporin (TC 1.A.8) family.</text>
</comment>
<dbReference type="GO" id="GO:0012505">
    <property type="term" value="C:endomembrane system"/>
    <property type="evidence" value="ECO:0007669"/>
    <property type="project" value="UniProtKB-SubCell"/>
</dbReference>
<dbReference type="InterPro" id="IPR022357">
    <property type="entry name" value="MIP_CS"/>
</dbReference>
<dbReference type="PANTHER" id="PTHR19139:SF288">
    <property type="entry name" value="AQUAPORIN-0A"/>
    <property type="match status" value="1"/>
</dbReference>
<keyword evidence="5 9" id="KW-1133">Transmembrane helix</keyword>
<dbReference type="PANTHER" id="PTHR19139">
    <property type="entry name" value="AQUAPORIN TRANSPORTER"/>
    <property type="match status" value="1"/>
</dbReference>
<comment type="subcellular location">
    <subcellularLocation>
        <location evidence="1">Endomembrane system</location>
        <topology evidence="1">Multi-pass membrane protein</topology>
    </subcellularLocation>
</comment>
<dbReference type="EMBL" id="VOFY01000007">
    <property type="protein sequence ID" value="KAA8591107.1"/>
    <property type="molecule type" value="Genomic_DNA"/>
</dbReference>
<proteinExistence type="inferred from homology"/>
<keyword evidence="3" id="KW-0813">Transport</keyword>
<evidence type="ECO:0000313" key="11">
    <source>
        <dbReference type="Proteomes" id="UP000327493"/>
    </source>
</evidence>
<evidence type="ECO:0000256" key="4">
    <source>
        <dbReference type="ARBA" id="ARBA00022692"/>
    </source>
</evidence>
<protein>
    <recommendedName>
        <fullName evidence="12">Aquaporin-5</fullName>
    </recommendedName>
</protein>
<feature type="transmembrane region" description="Helical" evidence="9">
    <location>
        <begin position="286"/>
        <end position="309"/>
    </location>
</feature>